<dbReference type="EMBL" id="SRRQ01000003">
    <property type="protein sequence ID" value="TWW11357.1"/>
    <property type="molecule type" value="Genomic_DNA"/>
</dbReference>
<sequence>METDKKYYFYVLLCADDTLYGGFTTDPKKRLETHNAGKGAKYTRLPSRRPLEMIYQESFDTKSEALKKEYAFKHQSRSKKITYLRAHSVEI</sequence>
<comment type="caution">
    <text evidence="3">The sequence shown here is derived from an EMBL/GenBank/DDBJ whole genome shotgun (WGS) entry which is preliminary data.</text>
</comment>
<dbReference type="PANTHER" id="PTHR34477">
    <property type="entry name" value="UPF0213 PROTEIN YHBQ"/>
    <property type="match status" value="1"/>
</dbReference>
<dbReference type="AlphaFoldDB" id="A0A5C6MAJ7"/>
<comment type="similarity">
    <text evidence="1">Belongs to the UPF0213 family.</text>
</comment>
<evidence type="ECO:0000313" key="4">
    <source>
        <dbReference type="Proteomes" id="UP000321659"/>
    </source>
</evidence>
<dbReference type="RefSeq" id="WP_057973634.1">
    <property type="nucleotide sequence ID" value="NZ_JANXKU010000003.1"/>
</dbReference>
<protein>
    <submittedName>
        <fullName evidence="3">UPF0213 protein</fullName>
    </submittedName>
</protein>
<dbReference type="InterPro" id="IPR000305">
    <property type="entry name" value="GIY-YIG_endonuc"/>
</dbReference>
<feature type="domain" description="GIY-YIG" evidence="2">
    <location>
        <begin position="5"/>
        <end position="82"/>
    </location>
</feature>
<reference evidence="3 4" key="1">
    <citation type="submission" date="2019-04" db="EMBL/GenBank/DDBJ databases">
        <title>In vitro growth and metabolic characteristics of meat-borne Lactobacillus algidus strains.</title>
        <authorList>
            <person name="Sade E."/>
            <person name="Per J."/>
            <person name="Tytti H."/>
            <person name="Johanna B.K."/>
        </authorList>
    </citation>
    <scope>NUCLEOTIDE SEQUENCE [LARGE SCALE GENOMIC DNA]</scope>
    <source>
        <strain evidence="3 4">LTS37-1</strain>
    </source>
</reference>
<gene>
    <name evidence="3" type="ORF">LABALGLTS371_05300</name>
</gene>
<dbReference type="Pfam" id="PF01541">
    <property type="entry name" value="GIY-YIG"/>
    <property type="match status" value="1"/>
</dbReference>
<dbReference type="PROSITE" id="PS50164">
    <property type="entry name" value="GIY_YIG"/>
    <property type="match status" value="1"/>
</dbReference>
<evidence type="ECO:0000313" key="3">
    <source>
        <dbReference type="EMBL" id="TWW11357.1"/>
    </source>
</evidence>
<dbReference type="InterPro" id="IPR035901">
    <property type="entry name" value="GIY-YIG_endonuc_sf"/>
</dbReference>
<dbReference type="PANTHER" id="PTHR34477:SF1">
    <property type="entry name" value="UPF0213 PROTEIN YHBQ"/>
    <property type="match status" value="1"/>
</dbReference>
<dbReference type="InterPro" id="IPR050190">
    <property type="entry name" value="UPF0213_domain"/>
</dbReference>
<evidence type="ECO:0000259" key="2">
    <source>
        <dbReference type="PROSITE" id="PS50164"/>
    </source>
</evidence>
<dbReference type="Gene3D" id="3.40.1440.10">
    <property type="entry name" value="GIY-YIG endonuclease"/>
    <property type="match status" value="1"/>
</dbReference>
<proteinExistence type="inferred from homology"/>
<dbReference type="CDD" id="cd10456">
    <property type="entry name" value="GIY-YIG_UPF0213"/>
    <property type="match status" value="1"/>
</dbReference>
<organism evidence="3 4">
    <name type="scientific">Dellaglioa algida</name>
    <dbReference type="NCBI Taxonomy" id="105612"/>
    <lineage>
        <taxon>Bacteria</taxon>
        <taxon>Bacillati</taxon>
        <taxon>Bacillota</taxon>
        <taxon>Bacilli</taxon>
        <taxon>Lactobacillales</taxon>
        <taxon>Lactobacillaceae</taxon>
        <taxon>Dellaglioa</taxon>
    </lineage>
</organism>
<dbReference type="Proteomes" id="UP000321659">
    <property type="component" value="Unassembled WGS sequence"/>
</dbReference>
<dbReference type="SUPFAM" id="SSF82771">
    <property type="entry name" value="GIY-YIG endonuclease"/>
    <property type="match status" value="1"/>
</dbReference>
<name>A0A5C6MAJ7_9LACO</name>
<accession>A0A5C6MAJ7</accession>
<evidence type="ECO:0000256" key="1">
    <source>
        <dbReference type="ARBA" id="ARBA00007435"/>
    </source>
</evidence>